<sequence length="152" mass="17157">MEETTPFQAMKLSYNENPPELCKSLPPRSDEYWKCYVKQRAVPWAHGGDMQNGKRAGPHGCFGFETEVPFFTSYTNKQRTTLLTAQKIYRVKGVKKLRVVDASALPRTPNSGIFAATLMLAEKTVQEIFKEHVSEMTPPAVIPQPQQLEPSL</sequence>
<dbReference type="PANTHER" id="PTHR11552:SF147">
    <property type="entry name" value="CHOLINE DEHYDROGENASE, MITOCHONDRIAL"/>
    <property type="match status" value="1"/>
</dbReference>
<comment type="caution">
    <text evidence="2">The sequence shown here is derived from an EMBL/GenBank/DDBJ whole genome shotgun (WGS) entry which is preliminary data.</text>
</comment>
<gene>
    <name evidence="2" type="ORF">Fcan01_03277</name>
</gene>
<dbReference type="AlphaFoldDB" id="A0A226F156"/>
<evidence type="ECO:0000313" key="3">
    <source>
        <dbReference type="Proteomes" id="UP000198287"/>
    </source>
</evidence>
<dbReference type="OrthoDB" id="269227at2759"/>
<dbReference type="InterPro" id="IPR036188">
    <property type="entry name" value="FAD/NAD-bd_sf"/>
</dbReference>
<name>A0A226F156_FOLCA</name>
<comment type="similarity">
    <text evidence="1">Belongs to the GMC oxidoreductase family.</text>
</comment>
<proteinExistence type="inferred from homology"/>
<reference evidence="2 3" key="1">
    <citation type="submission" date="2015-12" db="EMBL/GenBank/DDBJ databases">
        <title>The genome of Folsomia candida.</title>
        <authorList>
            <person name="Faddeeva A."/>
            <person name="Derks M.F."/>
            <person name="Anvar Y."/>
            <person name="Smit S."/>
            <person name="Van Straalen N."/>
            <person name="Roelofs D."/>
        </authorList>
    </citation>
    <scope>NUCLEOTIDE SEQUENCE [LARGE SCALE GENOMIC DNA]</scope>
    <source>
        <strain evidence="2 3">VU population</strain>
        <tissue evidence="2">Whole body</tissue>
    </source>
</reference>
<dbReference type="GO" id="GO:0050660">
    <property type="term" value="F:flavin adenine dinucleotide binding"/>
    <property type="evidence" value="ECO:0007669"/>
    <property type="project" value="InterPro"/>
</dbReference>
<dbReference type="SUPFAM" id="SSF51905">
    <property type="entry name" value="FAD/NAD(P)-binding domain"/>
    <property type="match status" value="1"/>
</dbReference>
<dbReference type="PANTHER" id="PTHR11552">
    <property type="entry name" value="GLUCOSE-METHANOL-CHOLINE GMC OXIDOREDUCTASE"/>
    <property type="match status" value="1"/>
</dbReference>
<dbReference type="Proteomes" id="UP000198287">
    <property type="component" value="Unassembled WGS sequence"/>
</dbReference>
<dbReference type="Gene3D" id="3.50.50.60">
    <property type="entry name" value="FAD/NAD(P)-binding domain"/>
    <property type="match status" value="1"/>
</dbReference>
<evidence type="ECO:0000256" key="1">
    <source>
        <dbReference type="ARBA" id="ARBA00010790"/>
    </source>
</evidence>
<evidence type="ECO:0000313" key="2">
    <source>
        <dbReference type="EMBL" id="OXA62666.1"/>
    </source>
</evidence>
<keyword evidence="3" id="KW-1185">Reference proteome</keyword>
<dbReference type="EMBL" id="LNIX01000001">
    <property type="protein sequence ID" value="OXA62666.1"/>
    <property type="molecule type" value="Genomic_DNA"/>
</dbReference>
<accession>A0A226F156</accession>
<dbReference type="GO" id="GO:0016491">
    <property type="term" value="F:oxidoreductase activity"/>
    <property type="evidence" value="ECO:0007669"/>
    <property type="project" value="TreeGrafter"/>
</dbReference>
<organism evidence="2 3">
    <name type="scientific">Folsomia candida</name>
    <name type="common">Springtail</name>
    <dbReference type="NCBI Taxonomy" id="158441"/>
    <lineage>
        <taxon>Eukaryota</taxon>
        <taxon>Metazoa</taxon>
        <taxon>Ecdysozoa</taxon>
        <taxon>Arthropoda</taxon>
        <taxon>Hexapoda</taxon>
        <taxon>Collembola</taxon>
        <taxon>Entomobryomorpha</taxon>
        <taxon>Isotomoidea</taxon>
        <taxon>Isotomidae</taxon>
        <taxon>Proisotominae</taxon>
        <taxon>Folsomia</taxon>
    </lineage>
</organism>
<protein>
    <submittedName>
        <fullName evidence="2">Oxygen-dependent choline dehydrogenase</fullName>
    </submittedName>
</protein>
<dbReference type="InterPro" id="IPR012132">
    <property type="entry name" value="GMC_OxRdtase"/>
</dbReference>